<dbReference type="Pfam" id="PF09360">
    <property type="entry name" value="zf-CDGSH"/>
    <property type="match status" value="1"/>
</dbReference>
<dbReference type="PIRSF" id="PIRSF037159">
    <property type="entry name" value="UCP037159"/>
    <property type="match status" value="1"/>
</dbReference>
<evidence type="ECO:0000313" key="7">
    <source>
        <dbReference type="Proteomes" id="UP000037685"/>
    </source>
</evidence>
<evidence type="ECO:0000256" key="2">
    <source>
        <dbReference type="ARBA" id="ARBA00022723"/>
    </source>
</evidence>
<sequence length="69" mass="7737">MRLEFLENGPIRVEGRRFVVRVGEKEEVLERPRVFLCRCGGSANKPFCDGTHKRIGFQASGGTLEVEGD</sequence>
<keyword evidence="3" id="KW-0408">Iron</keyword>
<dbReference type="Gene3D" id="3.40.5.90">
    <property type="entry name" value="CDGSH iron-sulfur domain, mitoNEET-type"/>
    <property type="match status" value="1"/>
</dbReference>
<organism evidence="6 7">
    <name type="scientific">Thermus aquaticus</name>
    <dbReference type="NCBI Taxonomy" id="271"/>
    <lineage>
        <taxon>Bacteria</taxon>
        <taxon>Thermotogati</taxon>
        <taxon>Deinococcota</taxon>
        <taxon>Deinococci</taxon>
        <taxon>Thermales</taxon>
        <taxon>Thermaceae</taxon>
        <taxon>Thermus</taxon>
    </lineage>
</organism>
<proteinExistence type="predicted"/>
<dbReference type="RefSeq" id="WP_053767550.1">
    <property type="nucleotide sequence ID" value="NZ_LHCI01000106.1"/>
</dbReference>
<dbReference type="Proteomes" id="UP000037685">
    <property type="component" value="Unassembled WGS sequence"/>
</dbReference>
<name>A0A0N0U828_THEAQ</name>
<dbReference type="InterPro" id="IPR017123">
    <property type="entry name" value="UCP037159"/>
</dbReference>
<dbReference type="GO" id="GO:0051537">
    <property type="term" value="F:2 iron, 2 sulfur cluster binding"/>
    <property type="evidence" value="ECO:0007669"/>
    <property type="project" value="UniProtKB-KW"/>
</dbReference>
<keyword evidence="1" id="KW-0001">2Fe-2S</keyword>
<dbReference type="SMART" id="SM00704">
    <property type="entry name" value="ZnF_CDGSH"/>
    <property type="match status" value="1"/>
</dbReference>
<keyword evidence="2" id="KW-0479">Metal-binding</keyword>
<evidence type="ECO:0000259" key="5">
    <source>
        <dbReference type="SMART" id="SM00704"/>
    </source>
</evidence>
<accession>A0A0N0U828</accession>
<evidence type="ECO:0000256" key="1">
    <source>
        <dbReference type="ARBA" id="ARBA00022714"/>
    </source>
</evidence>
<dbReference type="InterPro" id="IPR018967">
    <property type="entry name" value="FeS-contain_CDGSH-typ"/>
</dbReference>
<keyword evidence="4" id="KW-0411">Iron-sulfur</keyword>
<dbReference type="GO" id="GO:0046872">
    <property type="term" value="F:metal ion binding"/>
    <property type="evidence" value="ECO:0007669"/>
    <property type="project" value="UniProtKB-KW"/>
</dbReference>
<dbReference type="GO" id="GO:0005737">
    <property type="term" value="C:cytoplasm"/>
    <property type="evidence" value="ECO:0007669"/>
    <property type="project" value="UniProtKB-ARBA"/>
</dbReference>
<reference evidence="6 7" key="1">
    <citation type="submission" date="2015-07" db="EMBL/GenBank/DDBJ databases">
        <authorList>
            <person name="Noorani M."/>
        </authorList>
    </citation>
    <scope>NUCLEOTIDE SEQUENCE [LARGE SCALE GENOMIC DNA]</scope>
    <source>
        <strain evidence="7">ATCC 25104 / DSM 625 / JCM 10724 / NBRC 103206 / NCIMB 11243 / YT-1</strain>
    </source>
</reference>
<gene>
    <name evidence="6" type="ORF">BVI061214_00992</name>
</gene>
<dbReference type="PATRIC" id="fig|271.14.peg.1068"/>
<evidence type="ECO:0000313" key="6">
    <source>
        <dbReference type="EMBL" id="KOX89810.1"/>
    </source>
</evidence>
<evidence type="ECO:0000256" key="4">
    <source>
        <dbReference type="ARBA" id="ARBA00023014"/>
    </source>
</evidence>
<feature type="domain" description="Iron-binding zinc finger CDGSH type" evidence="5">
    <location>
        <begin position="21"/>
        <end position="58"/>
    </location>
</feature>
<dbReference type="AlphaFoldDB" id="A0A0N0U828"/>
<comment type="caution">
    <text evidence="6">The sequence shown here is derived from an EMBL/GenBank/DDBJ whole genome shotgun (WGS) entry which is preliminary data.</text>
</comment>
<evidence type="ECO:0000256" key="3">
    <source>
        <dbReference type="ARBA" id="ARBA00023004"/>
    </source>
</evidence>
<dbReference type="EMBL" id="LHCI01000106">
    <property type="protein sequence ID" value="KOX89810.1"/>
    <property type="molecule type" value="Genomic_DNA"/>
</dbReference>
<dbReference type="InterPro" id="IPR042216">
    <property type="entry name" value="MitoNEET_CISD"/>
</dbReference>
<protein>
    <submittedName>
        <fullName evidence="6">Iron-binding zinc finger CDGSH type</fullName>
    </submittedName>
</protein>